<dbReference type="EMBL" id="AP024545">
    <property type="protein sequence ID" value="BCT91969.1"/>
    <property type="molecule type" value="Genomic_DNA"/>
</dbReference>
<name>A0ABN6FQS0_9GAMM</name>
<organism evidence="1 2">
    <name type="scientific">Noviluteimonas caseinilytica</name>
    <dbReference type="NCBI Taxonomy" id="2675101"/>
    <lineage>
        <taxon>Bacteria</taxon>
        <taxon>Pseudomonadati</taxon>
        <taxon>Pseudomonadota</taxon>
        <taxon>Gammaproteobacteria</taxon>
        <taxon>Lysobacterales</taxon>
        <taxon>Lysobacteraceae</taxon>
        <taxon>Noviluteimonas</taxon>
    </lineage>
</organism>
<accession>A0ABN6FQS0</accession>
<dbReference type="Proteomes" id="UP000681317">
    <property type="component" value="Chromosome"/>
</dbReference>
<dbReference type="RefSeq" id="WP_213436318.1">
    <property type="nucleotide sequence ID" value="NZ_AP024545.1"/>
</dbReference>
<evidence type="ECO:0000313" key="1">
    <source>
        <dbReference type="EMBL" id="BCT91969.1"/>
    </source>
</evidence>
<evidence type="ECO:0000313" key="2">
    <source>
        <dbReference type="Proteomes" id="UP000681317"/>
    </source>
</evidence>
<protein>
    <submittedName>
        <fullName evidence="1">Uncharacterized protein</fullName>
    </submittedName>
</protein>
<keyword evidence="2" id="KW-1185">Reference proteome</keyword>
<gene>
    <name evidence="1" type="ORF">LYSCAS_09930</name>
</gene>
<sequence length="155" mass="17085">MEMLTYPHAGKVLSKLLVGSQLDSIRVYSLLVELSFFRPDEPPAGTPKMIWVVASGEIEVSCAMPDSPVDFFERRSRAIASLYNCMGQFVEAVRPEEHKLSISVGAVSITLSPDNKDVDAEFWALMDDSPDVTSNHEWLIAGLSSGITLIEPRTL</sequence>
<proteinExistence type="predicted"/>
<reference evidence="1 2" key="1">
    <citation type="submission" date="2021-03" db="EMBL/GenBank/DDBJ databases">
        <title>Complete Genome Sequences of Two Lysobacter Strains Isolated from Sea Water (Lysobacter caseinilyticus) and Soil (Lysobacter helvus) in South Korea.</title>
        <authorList>
            <person name="Watanabe Y."/>
            <person name="Arakawa K."/>
        </authorList>
    </citation>
    <scope>NUCLEOTIDE SEQUENCE [LARGE SCALE GENOMIC DNA]</scope>
    <source>
        <strain evidence="1 2">KVB24</strain>
    </source>
</reference>